<name>A0ABQ6BS08_9NEIS</name>
<reference evidence="2" key="1">
    <citation type="journal article" date="2019" name="Int. J. Syst. Evol. Microbiol.">
        <title>The Global Catalogue of Microorganisms (GCM) 10K type strain sequencing project: providing services to taxonomists for standard genome sequencing and annotation.</title>
        <authorList>
            <consortium name="The Broad Institute Genomics Platform"/>
            <consortium name="The Broad Institute Genome Sequencing Center for Infectious Disease"/>
            <person name="Wu L."/>
            <person name="Ma J."/>
        </authorList>
    </citation>
    <scope>NUCLEOTIDE SEQUENCE [LARGE SCALE GENOMIC DNA]</scope>
    <source>
        <strain evidence="2">NBRC 104970</strain>
    </source>
</reference>
<sequence>MGMGAQLARSPKDAVGTACINTVSRPDNAPHVRLFMLSYRRLFC</sequence>
<proteinExistence type="predicted"/>
<accession>A0ABQ6BS08</accession>
<comment type="caution">
    <text evidence="1">The sequence shown here is derived from an EMBL/GenBank/DDBJ whole genome shotgun (WGS) entry which is preliminary data.</text>
</comment>
<dbReference type="Proteomes" id="UP001156836">
    <property type="component" value="Unassembled WGS sequence"/>
</dbReference>
<organism evidence="1 2">
    <name type="scientific">Chitiniphilus shinanonensis</name>
    <dbReference type="NCBI Taxonomy" id="553088"/>
    <lineage>
        <taxon>Bacteria</taxon>
        <taxon>Pseudomonadati</taxon>
        <taxon>Pseudomonadota</taxon>
        <taxon>Betaproteobacteria</taxon>
        <taxon>Neisseriales</taxon>
        <taxon>Chitinibacteraceae</taxon>
        <taxon>Chitiniphilus</taxon>
    </lineage>
</organism>
<protein>
    <submittedName>
        <fullName evidence="1">Uncharacterized protein</fullName>
    </submittedName>
</protein>
<evidence type="ECO:0000313" key="1">
    <source>
        <dbReference type="EMBL" id="GLS04566.1"/>
    </source>
</evidence>
<dbReference type="EMBL" id="BSOZ01000021">
    <property type="protein sequence ID" value="GLS04566.1"/>
    <property type="molecule type" value="Genomic_DNA"/>
</dbReference>
<evidence type="ECO:0000313" key="2">
    <source>
        <dbReference type="Proteomes" id="UP001156836"/>
    </source>
</evidence>
<gene>
    <name evidence="1" type="ORF">GCM10007860_17130</name>
</gene>
<keyword evidence="2" id="KW-1185">Reference proteome</keyword>